<feature type="region of interest" description="Disordered" evidence="1">
    <location>
        <begin position="1"/>
        <end position="22"/>
    </location>
</feature>
<dbReference type="EMBL" id="HBHX01036255">
    <property type="protein sequence ID" value="CAE0119446.1"/>
    <property type="molecule type" value="Transcribed_RNA"/>
</dbReference>
<feature type="region of interest" description="Disordered" evidence="1">
    <location>
        <begin position="51"/>
        <end position="72"/>
    </location>
</feature>
<reference evidence="2" key="1">
    <citation type="submission" date="2021-01" db="EMBL/GenBank/DDBJ databases">
        <authorList>
            <person name="Corre E."/>
            <person name="Pelletier E."/>
            <person name="Niang G."/>
            <person name="Scheremetjew M."/>
            <person name="Finn R."/>
            <person name="Kale V."/>
            <person name="Holt S."/>
            <person name="Cochrane G."/>
            <person name="Meng A."/>
            <person name="Brown T."/>
            <person name="Cohen L."/>
        </authorList>
    </citation>
    <scope>NUCLEOTIDE SEQUENCE</scope>
    <source>
        <strain evidence="2">CCMP281</strain>
    </source>
</reference>
<gene>
    <name evidence="2" type="ORF">HERI1096_LOCUS20145</name>
</gene>
<evidence type="ECO:0000313" key="2">
    <source>
        <dbReference type="EMBL" id="CAE0119446.1"/>
    </source>
</evidence>
<protein>
    <submittedName>
        <fullName evidence="2">Uncharacterized protein</fullName>
    </submittedName>
</protein>
<sequence>MKRTRAASADERSQQMRLKSQGAPYAHSAGVLYPPGSTVYVAKFEVPGPRGGSKMHHCGAGSSGTSPLSSRLDHPKFQTLADLPVGARFLGRLTAKVISYDAEEKTFDLSIIKKVDGADLTAGPARWLHVPEQVVLQANP</sequence>
<dbReference type="AlphaFoldDB" id="A0A7S3B0Z8"/>
<proteinExistence type="predicted"/>
<name>A0A7S3B0Z8_9EUKA</name>
<accession>A0A7S3B0Z8</accession>
<organism evidence="2">
    <name type="scientific">Haptolina ericina</name>
    <dbReference type="NCBI Taxonomy" id="156174"/>
    <lineage>
        <taxon>Eukaryota</taxon>
        <taxon>Haptista</taxon>
        <taxon>Haptophyta</taxon>
        <taxon>Prymnesiophyceae</taxon>
        <taxon>Prymnesiales</taxon>
        <taxon>Prymnesiaceae</taxon>
        <taxon>Haptolina</taxon>
    </lineage>
</organism>
<evidence type="ECO:0000256" key="1">
    <source>
        <dbReference type="SAM" id="MobiDB-lite"/>
    </source>
</evidence>